<dbReference type="OrthoDB" id="10255128at2759"/>
<dbReference type="Pfam" id="PF00018">
    <property type="entry name" value="SH3_1"/>
    <property type="match status" value="1"/>
</dbReference>
<feature type="compositionally biased region" description="Pro residues" evidence="3">
    <location>
        <begin position="114"/>
        <end position="138"/>
    </location>
</feature>
<feature type="compositionally biased region" description="Polar residues" evidence="3">
    <location>
        <begin position="67"/>
        <end position="85"/>
    </location>
</feature>
<comment type="caution">
    <text evidence="5">The sequence shown here is derived from an EMBL/GenBank/DDBJ whole genome shotgun (WGS) entry which is preliminary data.</text>
</comment>
<protein>
    <recommendedName>
        <fullName evidence="4">SH3 domain-containing protein</fullName>
    </recommendedName>
</protein>
<dbReference type="SMART" id="SM00326">
    <property type="entry name" value="SH3"/>
    <property type="match status" value="1"/>
</dbReference>
<dbReference type="InParanoid" id="A0A286ULV8"/>
<feature type="compositionally biased region" description="Acidic residues" evidence="3">
    <location>
        <begin position="253"/>
        <end position="264"/>
    </location>
</feature>
<evidence type="ECO:0000313" key="5">
    <source>
        <dbReference type="EMBL" id="PAV20542.1"/>
    </source>
</evidence>
<keyword evidence="1 2" id="KW-0728">SH3 domain</keyword>
<sequence>MVFTNLGENEKQAFFDLLDEYFSSRPDLLSRLGQTSTNDESPLSSRAAASAVHNALASNPEATASLISSGLKHGSQNSSVKNSPFASAAADPAVANSIGRVAAASLAFGHRNTPPAPAPRNTPPPPPASRNTPPPPPASRSTPPALPRRTSSTFQSQEEDQSAPPPPNRTPSSQKVTGSSSLVQGRSFGNVDTTSFSKAFVSVKNSNKSAPSIAPPLPPAFPKRQNSFAPPPIRRVPSDSAPALPARSRTPEPEPEPEPEEEPVEWAEALYEYNSGESGDLVLQEKQRLRIVSRDSDDWWTGELNGKQGLFPASYVRVL</sequence>
<dbReference type="SUPFAM" id="SSF50044">
    <property type="entry name" value="SH3-domain"/>
    <property type="match status" value="1"/>
</dbReference>
<evidence type="ECO:0000259" key="4">
    <source>
        <dbReference type="PROSITE" id="PS50002"/>
    </source>
</evidence>
<dbReference type="PRINTS" id="PR00452">
    <property type="entry name" value="SH3DOMAIN"/>
</dbReference>
<evidence type="ECO:0000313" key="6">
    <source>
        <dbReference type="Proteomes" id="UP000217199"/>
    </source>
</evidence>
<dbReference type="EMBL" id="NBII01000003">
    <property type="protein sequence ID" value="PAV20542.1"/>
    <property type="molecule type" value="Genomic_DNA"/>
</dbReference>
<dbReference type="Gene3D" id="2.30.30.40">
    <property type="entry name" value="SH3 Domains"/>
    <property type="match status" value="1"/>
</dbReference>
<dbReference type="InterPro" id="IPR036028">
    <property type="entry name" value="SH3-like_dom_sf"/>
</dbReference>
<accession>A0A286ULV8</accession>
<evidence type="ECO:0000256" key="3">
    <source>
        <dbReference type="SAM" id="MobiDB-lite"/>
    </source>
</evidence>
<dbReference type="PRINTS" id="PR00499">
    <property type="entry name" value="P67PHOX"/>
</dbReference>
<evidence type="ECO:0000256" key="1">
    <source>
        <dbReference type="ARBA" id="ARBA00022443"/>
    </source>
</evidence>
<dbReference type="AlphaFoldDB" id="A0A286ULV8"/>
<keyword evidence="6" id="KW-1185">Reference proteome</keyword>
<dbReference type="CDD" id="cd00174">
    <property type="entry name" value="SH3"/>
    <property type="match status" value="1"/>
</dbReference>
<name>A0A286ULV8_9AGAM</name>
<feature type="compositionally biased region" description="Polar residues" evidence="3">
    <location>
        <begin position="190"/>
        <end position="209"/>
    </location>
</feature>
<feature type="region of interest" description="Disordered" evidence="3">
    <location>
        <begin position="109"/>
        <end position="264"/>
    </location>
</feature>
<dbReference type="Proteomes" id="UP000217199">
    <property type="component" value="Unassembled WGS sequence"/>
</dbReference>
<organism evidence="5 6">
    <name type="scientific">Pyrrhoderma noxium</name>
    <dbReference type="NCBI Taxonomy" id="2282107"/>
    <lineage>
        <taxon>Eukaryota</taxon>
        <taxon>Fungi</taxon>
        <taxon>Dikarya</taxon>
        <taxon>Basidiomycota</taxon>
        <taxon>Agaricomycotina</taxon>
        <taxon>Agaricomycetes</taxon>
        <taxon>Hymenochaetales</taxon>
        <taxon>Hymenochaetaceae</taxon>
        <taxon>Pyrrhoderma</taxon>
    </lineage>
</organism>
<feature type="compositionally biased region" description="Polar residues" evidence="3">
    <location>
        <begin position="170"/>
        <end position="184"/>
    </location>
</feature>
<gene>
    <name evidence="5" type="ORF">PNOK_0316900</name>
</gene>
<evidence type="ECO:0000256" key="2">
    <source>
        <dbReference type="PROSITE-ProRule" id="PRU00192"/>
    </source>
</evidence>
<feature type="domain" description="SH3" evidence="4">
    <location>
        <begin position="262"/>
        <end position="319"/>
    </location>
</feature>
<dbReference type="PROSITE" id="PS50002">
    <property type="entry name" value="SH3"/>
    <property type="match status" value="1"/>
</dbReference>
<feature type="region of interest" description="Disordered" evidence="3">
    <location>
        <begin position="67"/>
        <end position="91"/>
    </location>
</feature>
<reference evidence="5 6" key="1">
    <citation type="journal article" date="2017" name="Mol. Ecol.">
        <title>Comparative and population genomic landscape of Phellinus noxius: A hypervariable fungus causing root rot in trees.</title>
        <authorList>
            <person name="Chung C.L."/>
            <person name="Lee T.J."/>
            <person name="Akiba M."/>
            <person name="Lee H.H."/>
            <person name="Kuo T.H."/>
            <person name="Liu D."/>
            <person name="Ke H.M."/>
            <person name="Yokoi T."/>
            <person name="Roa M.B."/>
            <person name="Lu M.J."/>
            <person name="Chang Y.Y."/>
            <person name="Ann P.J."/>
            <person name="Tsai J.N."/>
            <person name="Chen C.Y."/>
            <person name="Tzean S.S."/>
            <person name="Ota Y."/>
            <person name="Hattori T."/>
            <person name="Sahashi N."/>
            <person name="Liou R.F."/>
            <person name="Kikuchi T."/>
            <person name="Tsai I.J."/>
        </authorList>
    </citation>
    <scope>NUCLEOTIDE SEQUENCE [LARGE SCALE GENOMIC DNA]</scope>
    <source>
        <strain evidence="5 6">FFPRI411160</strain>
    </source>
</reference>
<proteinExistence type="predicted"/>
<dbReference type="STRING" id="2282107.A0A286ULV8"/>
<dbReference type="InterPro" id="IPR001452">
    <property type="entry name" value="SH3_domain"/>
</dbReference>
<feature type="compositionally biased region" description="Low complexity" evidence="3">
    <location>
        <begin position="139"/>
        <end position="153"/>
    </location>
</feature>
<dbReference type="FunFam" id="2.30.30.40:FF:000072">
    <property type="entry name" value="Unconventional Myosin IB"/>
    <property type="match status" value="1"/>
</dbReference>